<accession>A0A5N6ECL7</accession>
<protein>
    <submittedName>
        <fullName evidence="1">Uncharacterized protein</fullName>
    </submittedName>
</protein>
<dbReference type="EMBL" id="ML733522">
    <property type="protein sequence ID" value="KAB8214785.1"/>
    <property type="molecule type" value="Genomic_DNA"/>
</dbReference>
<organism evidence="1 2">
    <name type="scientific">Aspergillus novoparasiticus</name>
    <dbReference type="NCBI Taxonomy" id="986946"/>
    <lineage>
        <taxon>Eukaryota</taxon>
        <taxon>Fungi</taxon>
        <taxon>Dikarya</taxon>
        <taxon>Ascomycota</taxon>
        <taxon>Pezizomycotina</taxon>
        <taxon>Eurotiomycetes</taxon>
        <taxon>Eurotiomycetidae</taxon>
        <taxon>Eurotiales</taxon>
        <taxon>Aspergillaceae</taxon>
        <taxon>Aspergillus</taxon>
        <taxon>Aspergillus subgen. Circumdati</taxon>
    </lineage>
</organism>
<proteinExistence type="predicted"/>
<gene>
    <name evidence="1" type="ORF">BDV33DRAFT_26159</name>
</gene>
<dbReference type="Proteomes" id="UP000326799">
    <property type="component" value="Unassembled WGS sequence"/>
</dbReference>
<name>A0A5N6ECL7_9EURO</name>
<evidence type="ECO:0000313" key="1">
    <source>
        <dbReference type="EMBL" id="KAB8214785.1"/>
    </source>
</evidence>
<keyword evidence="2" id="KW-1185">Reference proteome</keyword>
<reference evidence="1 2" key="1">
    <citation type="submission" date="2019-04" db="EMBL/GenBank/DDBJ databases">
        <title>Fungal friends and foes A comparative genomics study of 23 Aspergillus species from section Flavi.</title>
        <authorList>
            <consortium name="DOE Joint Genome Institute"/>
            <person name="Kjaerbolling I."/>
            <person name="Vesth T.C."/>
            <person name="Frisvad J.C."/>
            <person name="Nybo J.L."/>
            <person name="Theobald S."/>
            <person name="Kildgaard S."/>
            <person name="Petersen T.I."/>
            <person name="Kuo A."/>
            <person name="Sato A."/>
            <person name="Lyhne E.K."/>
            <person name="Kogle M.E."/>
            <person name="Wiebenga A."/>
            <person name="Kun R.S."/>
            <person name="Lubbers R.J."/>
            <person name="Makela M.R."/>
            <person name="Barry K."/>
            <person name="Chovatia M."/>
            <person name="Clum A."/>
            <person name="Daum C."/>
            <person name="Haridas S."/>
            <person name="He G."/>
            <person name="LaButti K."/>
            <person name="Lipzen A."/>
            <person name="Mondo S."/>
            <person name="Pangilinan J."/>
            <person name="Riley R."/>
            <person name="Salamov A."/>
            <person name="Simmons B.A."/>
            <person name="Magnuson J.K."/>
            <person name="Henrissat B."/>
            <person name="Mortensen U.H."/>
            <person name="Larsen T.O."/>
            <person name="De vries R.P."/>
            <person name="Grigoriev I.V."/>
            <person name="Machida M."/>
            <person name="Baker S.E."/>
            <person name="Andersen M.R."/>
        </authorList>
    </citation>
    <scope>NUCLEOTIDE SEQUENCE [LARGE SCALE GENOMIC DNA]</scope>
    <source>
        <strain evidence="1 2">CBS 126849</strain>
    </source>
</reference>
<evidence type="ECO:0000313" key="2">
    <source>
        <dbReference type="Proteomes" id="UP000326799"/>
    </source>
</evidence>
<sequence length="164" mass="19008">MRFEGRISRPFSEEKLRGMIHHFRRIMKELSLPDRTKTVKSSLIFGGLELTPKLEPTRVSPEPVGWRPQISRLSPERSLGPISYSLFSWSFPFLFSDFFLACVPCPRSYFGVPDFEQVSKQRRPSPVKTCGFIRYYEPCLVSGFTGLRYSSDVHRTFLVCSRSE</sequence>
<dbReference type="AlphaFoldDB" id="A0A5N6ECL7"/>